<sequence>MLRSTPCRDMSQIQLLVLSTFLFLLIPAYAYPEGTLLNDNARASIVETVLEREPATFKLYTRENPFGEEQLFLNNTEVLYASHFNESRPTKFIVHGFSDTGNEGWIRDLIDAYLLYQDVNVIVVGWGILASDAYPVAAKNTRLVGEYLGQFLDFLNRDSNLEYKDVHISGHSLGSYVAGFAGAYHDGRVGRITEGLDPASPLFETISGVVDPEYRLDPTDAQFVDVIHTSGPVFGFLAPLGHADFYPNNGKIPQPGCSFVPTITYCSHSRAHQLMTESIGSTVGFKAKMCESWEKYKERLCDYNPVVMMGEYASTSLRGKFYLSTNDAPPFALQ</sequence>
<feature type="non-terminal residue" evidence="11">
    <location>
        <position position="334"/>
    </location>
</feature>
<keyword evidence="7" id="KW-1015">Disulfide bond</keyword>
<dbReference type="InterPro" id="IPR013818">
    <property type="entry name" value="Lipase"/>
</dbReference>
<dbReference type="AlphaFoldDB" id="A0A836GM64"/>
<gene>
    <name evidence="11" type="primary">Pnlip_2</name>
    <name evidence="11" type="ORF">G6Z76_0005070</name>
</gene>
<evidence type="ECO:0000256" key="3">
    <source>
        <dbReference type="ARBA" id="ARBA00010701"/>
    </source>
</evidence>
<dbReference type="GO" id="GO:0005615">
    <property type="term" value="C:extracellular space"/>
    <property type="evidence" value="ECO:0007669"/>
    <property type="project" value="TreeGrafter"/>
</dbReference>
<dbReference type="EMBL" id="JAANIC010002364">
    <property type="protein sequence ID" value="KAG5345251.1"/>
    <property type="molecule type" value="Genomic_DNA"/>
</dbReference>
<dbReference type="PANTHER" id="PTHR11610:SF173">
    <property type="entry name" value="LIPASE DOMAIN-CONTAINING PROTEIN-RELATED"/>
    <property type="match status" value="1"/>
</dbReference>
<dbReference type="PANTHER" id="PTHR11610">
    <property type="entry name" value="LIPASE"/>
    <property type="match status" value="1"/>
</dbReference>
<reference evidence="11" key="1">
    <citation type="submission" date="2020-03" db="EMBL/GenBank/DDBJ databases">
        <title>Relaxed selection underlies rapid genomic changes in the transitions from sociality to social parasitism in ants.</title>
        <authorList>
            <person name="Bi X."/>
        </authorList>
    </citation>
    <scope>NUCLEOTIDE SEQUENCE</scope>
    <source>
        <strain evidence="11">BGI-DK2014a</strain>
        <tissue evidence="11">Whole body</tissue>
    </source>
</reference>
<organism evidence="11 12">
    <name type="scientific">Acromyrmex charruanus</name>
    <dbReference type="NCBI Taxonomy" id="2715315"/>
    <lineage>
        <taxon>Eukaryota</taxon>
        <taxon>Metazoa</taxon>
        <taxon>Ecdysozoa</taxon>
        <taxon>Arthropoda</taxon>
        <taxon>Hexapoda</taxon>
        <taxon>Insecta</taxon>
        <taxon>Pterygota</taxon>
        <taxon>Neoptera</taxon>
        <taxon>Endopterygota</taxon>
        <taxon>Hymenoptera</taxon>
        <taxon>Apocrita</taxon>
        <taxon>Aculeata</taxon>
        <taxon>Formicoidea</taxon>
        <taxon>Formicidae</taxon>
        <taxon>Myrmicinae</taxon>
        <taxon>Acromyrmex</taxon>
    </lineage>
</organism>
<evidence type="ECO:0000256" key="8">
    <source>
        <dbReference type="RuleBase" id="RU004262"/>
    </source>
</evidence>
<dbReference type="SUPFAM" id="SSF53474">
    <property type="entry name" value="alpha/beta-Hydrolases"/>
    <property type="match status" value="1"/>
</dbReference>
<comment type="similarity">
    <text evidence="3 8">Belongs to the AB hydrolase superfamily. Lipase family.</text>
</comment>
<evidence type="ECO:0000256" key="6">
    <source>
        <dbReference type="ARBA" id="ARBA00022801"/>
    </source>
</evidence>
<evidence type="ECO:0000313" key="11">
    <source>
        <dbReference type="EMBL" id="KAG5345251.1"/>
    </source>
</evidence>
<dbReference type="InterPro" id="IPR033906">
    <property type="entry name" value="Lipase_N"/>
</dbReference>
<dbReference type="PRINTS" id="PR00821">
    <property type="entry name" value="TAGLIPASE"/>
</dbReference>
<comment type="subcellular location">
    <subcellularLocation>
        <location evidence="2">Secreted</location>
    </subcellularLocation>
</comment>
<dbReference type="Pfam" id="PF00151">
    <property type="entry name" value="Lipase"/>
    <property type="match status" value="1"/>
</dbReference>
<feature type="non-terminal residue" evidence="11">
    <location>
        <position position="1"/>
    </location>
</feature>
<protein>
    <recommendedName>
        <fullName evidence="4">phospholipase A1</fullName>
        <ecNumber evidence="4">3.1.1.32</ecNumber>
    </recommendedName>
</protein>
<dbReference type="GO" id="GO:0016042">
    <property type="term" value="P:lipid catabolic process"/>
    <property type="evidence" value="ECO:0007669"/>
    <property type="project" value="TreeGrafter"/>
</dbReference>
<evidence type="ECO:0000256" key="2">
    <source>
        <dbReference type="ARBA" id="ARBA00004613"/>
    </source>
</evidence>
<feature type="signal peptide" evidence="9">
    <location>
        <begin position="1"/>
        <end position="30"/>
    </location>
</feature>
<evidence type="ECO:0000256" key="1">
    <source>
        <dbReference type="ARBA" id="ARBA00000111"/>
    </source>
</evidence>
<dbReference type="InterPro" id="IPR000734">
    <property type="entry name" value="TAG_lipase"/>
</dbReference>
<dbReference type="GO" id="GO:0008970">
    <property type="term" value="F:phospholipase A1 activity"/>
    <property type="evidence" value="ECO:0007669"/>
    <property type="project" value="UniProtKB-EC"/>
</dbReference>
<comment type="caution">
    <text evidence="11">The sequence shown here is derived from an EMBL/GenBank/DDBJ whole genome shotgun (WGS) entry which is preliminary data.</text>
</comment>
<evidence type="ECO:0000256" key="4">
    <source>
        <dbReference type="ARBA" id="ARBA00013179"/>
    </source>
</evidence>
<accession>A0A836GM64</accession>
<dbReference type="InterPro" id="IPR029058">
    <property type="entry name" value="AB_hydrolase_fold"/>
</dbReference>
<evidence type="ECO:0000313" key="12">
    <source>
        <dbReference type="Proteomes" id="UP000669903"/>
    </source>
</evidence>
<dbReference type="GO" id="GO:0017171">
    <property type="term" value="F:serine hydrolase activity"/>
    <property type="evidence" value="ECO:0007669"/>
    <property type="project" value="TreeGrafter"/>
</dbReference>
<evidence type="ECO:0000256" key="5">
    <source>
        <dbReference type="ARBA" id="ARBA00022525"/>
    </source>
</evidence>
<evidence type="ECO:0000256" key="9">
    <source>
        <dbReference type="SAM" id="SignalP"/>
    </source>
</evidence>
<proteinExistence type="inferred from homology"/>
<keyword evidence="9" id="KW-0732">Signal</keyword>
<feature type="chain" id="PRO_5032440312" description="phospholipase A1" evidence="9">
    <location>
        <begin position="31"/>
        <end position="334"/>
    </location>
</feature>
<dbReference type="CDD" id="cd00707">
    <property type="entry name" value="Pancreat_lipase_like"/>
    <property type="match status" value="1"/>
</dbReference>
<feature type="domain" description="Lipase" evidence="10">
    <location>
        <begin position="50"/>
        <end position="331"/>
    </location>
</feature>
<evidence type="ECO:0000259" key="10">
    <source>
        <dbReference type="Pfam" id="PF00151"/>
    </source>
</evidence>
<comment type="catalytic activity">
    <reaction evidence="1">
        <text>a 1,2-diacyl-sn-glycero-3-phosphocholine + H2O = a 2-acyl-sn-glycero-3-phosphocholine + a fatty acid + H(+)</text>
        <dbReference type="Rhea" id="RHEA:18689"/>
        <dbReference type="ChEBI" id="CHEBI:15377"/>
        <dbReference type="ChEBI" id="CHEBI:15378"/>
        <dbReference type="ChEBI" id="CHEBI:28868"/>
        <dbReference type="ChEBI" id="CHEBI:57643"/>
        <dbReference type="ChEBI" id="CHEBI:57875"/>
        <dbReference type="EC" id="3.1.1.32"/>
    </reaction>
</comment>
<dbReference type="EC" id="3.1.1.32" evidence="4"/>
<keyword evidence="5" id="KW-0964">Secreted</keyword>
<keyword evidence="6" id="KW-0378">Hydrolase</keyword>
<keyword evidence="12" id="KW-1185">Reference proteome</keyword>
<evidence type="ECO:0000256" key="7">
    <source>
        <dbReference type="ARBA" id="ARBA00023157"/>
    </source>
</evidence>
<dbReference type="Proteomes" id="UP000669903">
    <property type="component" value="Unassembled WGS sequence"/>
</dbReference>
<dbReference type="Gene3D" id="3.40.50.1820">
    <property type="entry name" value="alpha/beta hydrolase"/>
    <property type="match status" value="1"/>
</dbReference>
<name>A0A836GM64_9HYME</name>